<dbReference type="InterPro" id="IPR027304">
    <property type="entry name" value="Trigger_fact/SurA_dom_sf"/>
</dbReference>
<name>A0A1I4FLV0_9RHOB</name>
<accession>A0A1I4FLV0</accession>
<dbReference type="Proteomes" id="UP000198851">
    <property type="component" value="Unassembled WGS sequence"/>
</dbReference>
<dbReference type="AlphaFoldDB" id="A0A1I4FLV0"/>
<dbReference type="STRING" id="1280847.SAMN04488036_106146"/>
<evidence type="ECO:0000256" key="1">
    <source>
        <dbReference type="SAM" id="Phobius"/>
    </source>
</evidence>
<organism evidence="3 4">
    <name type="scientific">Shimia haliotis</name>
    <dbReference type="NCBI Taxonomy" id="1280847"/>
    <lineage>
        <taxon>Bacteria</taxon>
        <taxon>Pseudomonadati</taxon>
        <taxon>Pseudomonadota</taxon>
        <taxon>Alphaproteobacteria</taxon>
        <taxon>Rhodobacterales</taxon>
        <taxon>Roseobacteraceae</taxon>
    </lineage>
</organism>
<keyword evidence="1" id="KW-1133">Transmembrane helix</keyword>
<dbReference type="InterPro" id="IPR000297">
    <property type="entry name" value="PPIase_PpiC"/>
</dbReference>
<gene>
    <name evidence="3" type="ORF">SAMN04488036_106146</name>
</gene>
<dbReference type="GO" id="GO:0003755">
    <property type="term" value="F:peptidyl-prolyl cis-trans isomerase activity"/>
    <property type="evidence" value="ECO:0007669"/>
    <property type="project" value="InterPro"/>
</dbReference>
<keyword evidence="4" id="KW-1185">Reference proteome</keyword>
<feature type="domain" description="PpiC" evidence="2">
    <location>
        <begin position="115"/>
        <end position="236"/>
    </location>
</feature>
<sequence>MRLLKEPLFHFFLIGAAIFIWFHIVAPENETVETTDTISIDENDIAQLSAGFKARWKREPSLAEMETLVDASIREEILVREARKLGLDRSDTVIRSRLSQKMDFLTEAIATSVTPKDEDLEAFLQQNAERYATPQKVAFNQVFLGEAPSEPDIEKALVTLRAGQDISDLPGSALLPASMPLTTPRAIDSIYGVGFSNGLITLEQGPWSGPVPSGYGVHLVQVIESEPSRVPPLADIYSSVLRDWRRATGEDLALAQYEALADGYEIVVYDFAGQGK</sequence>
<evidence type="ECO:0000313" key="4">
    <source>
        <dbReference type="Proteomes" id="UP000198851"/>
    </source>
</evidence>
<reference evidence="4" key="1">
    <citation type="submission" date="2016-10" db="EMBL/GenBank/DDBJ databases">
        <authorList>
            <person name="Varghese N."/>
            <person name="Submissions S."/>
        </authorList>
    </citation>
    <scope>NUCLEOTIDE SEQUENCE [LARGE SCALE GENOMIC DNA]</scope>
    <source>
        <strain evidence="4">DSM 28453</strain>
    </source>
</reference>
<dbReference type="SUPFAM" id="SSF109998">
    <property type="entry name" value="Triger factor/SurA peptide-binding domain-like"/>
    <property type="match status" value="1"/>
</dbReference>
<dbReference type="Pfam" id="PF13145">
    <property type="entry name" value="Rotamase_2"/>
    <property type="match status" value="1"/>
</dbReference>
<evidence type="ECO:0000313" key="3">
    <source>
        <dbReference type="EMBL" id="SFL18902.1"/>
    </source>
</evidence>
<protein>
    <submittedName>
        <fullName evidence="3">PPIC-type PPIASE domain-containing protein</fullName>
    </submittedName>
</protein>
<evidence type="ECO:0000259" key="2">
    <source>
        <dbReference type="Pfam" id="PF13145"/>
    </source>
</evidence>
<dbReference type="EMBL" id="FOSZ01000006">
    <property type="protein sequence ID" value="SFL18902.1"/>
    <property type="molecule type" value="Genomic_DNA"/>
</dbReference>
<dbReference type="OrthoDB" id="196786at2"/>
<feature type="transmembrane region" description="Helical" evidence="1">
    <location>
        <begin position="7"/>
        <end position="26"/>
    </location>
</feature>
<dbReference type="RefSeq" id="WP_093324822.1">
    <property type="nucleotide sequence ID" value="NZ_FOSZ01000006.1"/>
</dbReference>
<proteinExistence type="predicted"/>
<keyword evidence="1" id="KW-0472">Membrane</keyword>
<keyword evidence="1" id="KW-0812">Transmembrane</keyword>